<dbReference type="AlphaFoldDB" id="A0AB39HJP5"/>
<evidence type="ECO:0000259" key="2">
    <source>
        <dbReference type="Pfam" id="PF13473"/>
    </source>
</evidence>
<protein>
    <submittedName>
        <fullName evidence="3">Cupredoxin domain-containing protein</fullName>
    </submittedName>
</protein>
<dbReference type="InterPro" id="IPR050894">
    <property type="entry name" value="EfeM/EfeO_iron_uptake"/>
</dbReference>
<dbReference type="KEGG" id="vih:AB0763_05490"/>
<sequence>MSTKFTSLSLFTLGCLISVSTWGAQIDDVKVSVNDRQCEPMNLHLSAGKHRFIITNQSMRSLEWEILDGVRVVAERENIAPGFYQKMTVDLEPGEYQTTCGLLTNPQGKLIVDQYDDGTILTISNDDRITANAELSFYLVVQSRTLTKTTTDINGKDYYTLLTLSPMWDGNVASDDFWQEGSKRTEQLEQWKNTIRENSFSVEKALLVLSRRLQEKNDNQTLDDGIEQATTKVFALVEPFMSKVAPQEWQMANMDFQQWREKKEGRAKLAADLSTLASYFSKEG</sequence>
<dbReference type="EMBL" id="CP162601">
    <property type="protein sequence ID" value="XDK26093.1"/>
    <property type="molecule type" value="Genomic_DNA"/>
</dbReference>
<dbReference type="Pfam" id="PF13473">
    <property type="entry name" value="Cupredoxin_1"/>
    <property type="match status" value="1"/>
</dbReference>
<dbReference type="RefSeq" id="WP_306101740.1">
    <property type="nucleotide sequence ID" value="NZ_CP162601.1"/>
</dbReference>
<dbReference type="PROSITE" id="PS51257">
    <property type="entry name" value="PROKAR_LIPOPROTEIN"/>
    <property type="match status" value="1"/>
</dbReference>
<feature type="domain" description="EfeO-type cupredoxin-like" evidence="2">
    <location>
        <begin position="23"/>
        <end position="112"/>
    </location>
</feature>
<feature type="chain" id="PRO_5044330003" evidence="1">
    <location>
        <begin position="24"/>
        <end position="284"/>
    </location>
</feature>
<organism evidence="3">
    <name type="scientific">Vibrio sp. HB236076</name>
    <dbReference type="NCBI Taxonomy" id="3232307"/>
    <lineage>
        <taxon>Bacteria</taxon>
        <taxon>Pseudomonadati</taxon>
        <taxon>Pseudomonadota</taxon>
        <taxon>Gammaproteobacteria</taxon>
        <taxon>Vibrionales</taxon>
        <taxon>Vibrionaceae</taxon>
        <taxon>Vibrio</taxon>
    </lineage>
</organism>
<keyword evidence="1" id="KW-0732">Signal</keyword>
<evidence type="ECO:0000313" key="3">
    <source>
        <dbReference type="EMBL" id="XDK26093.1"/>
    </source>
</evidence>
<reference evidence="3" key="1">
    <citation type="submission" date="2024-07" db="EMBL/GenBank/DDBJ databases">
        <title>Genome Analysis of a Potential Novel Vibrio Species Secreting pH- and Thermo-stable Alginate Lyase and its Application in Producing Alginate Oligosaccharides.</title>
        <authorList>
            <person name="Huang H."/>
            <person name="Bao K."/>
        </authorList>
    </citation>
    <scope>NUCLEOTIDE SEQUENCE</scope>
    <source>
        <strain evidence="3">HB236076</strain>
    </source>
</reference>
<name>A0AB39HJP5_9VIBR</name>
<dbReference type="PANTHER" id="PTHR39192:SF1">
    <property type="entry name" value="IRON UPTAKE SYSTEM COMPONENT EFEO"/>
    <property type="match status" value="1"/>
</dbReference>
<proteinExistence type="predicted"/>
<evidence type="ECO:0000256" key="1">
    <source>
        <dbReference type="SAM" id="SignalP"/>
    </source>
</evidence>
<gene>
    <name evidence="3" type="ORF">AB0763_05490</name>
</gene>
<feature type="signal peptide" evidence="1">
    <location>
        <begin position="1"/>
        <end position="23"/>
    </location>
</feature>
<accession>A0AB39HJP5</accession>
<dbReference type="PANTHER" id="PTHR39192">
    <property type="entry name" value="IRON UPTAKE SYSTEM COMPONENT EFEO"/>
    <property type="match status" value="1"/>
</dbReference>
<dbReference type="InterPro" id="IPR028096">
    <property type="entry name" value="EfeO_Cupredoxin"/>
</dbReference>